<proteinExistence type="predicted"/>
<keyword evidence="2" id="KW-1185">Reference proteome</keyword>
<organism evidence="1 2">
    <name type="scientific">Rotaria magnacalcarata</name>
    <dbReference type="NCBI Taxonomy" id="392030"/>
    <lineage>
        <taxon>Eukaryota</taxon>
        <taxon>Metazoa</taxon>
        <taxon>Spiralia</taxon>
        <taxon>Gnathifera</taxon>
        <taxon>Rotifera</taxon>
        <taxon>Eurotatoria</taxon>
        <taxon>Bdelloidea</taxon>
        <taxon>Philodinida</taxon>
        <taxon>Philodinidae</taxon>
        <taxon>Rotaria</taxon>
    </lineage>
</organism>
<gene>
    <name evidence="1" type="ORF">OVN521_LOCUS11231</name>
</gene>
<comment type="caution">
    <text evidence="1">The sequence shown here is derived from an EMBL/GenBank/DDBJ whole genome shotgun (WGS) entry which is preliminary data.</text>
</comment>
<name>A0A819JQ73_9BILA</name>
<evidence type="ECO:0000313" key="1">
    <source>
        <dbReference type="EMBL" id="CAF3932876.1"/>
    </source>
</evidence>
<dbReference type="AlphaFoldDB" id="A0A819JQ73"/>
<accession>A0A819JQ73</accession>
<protein>
    <submittedName>
        <fullName evidence="1">Uncharacterized protein</fullName>
    </submittedName>
</protein>
<evidence type="ECO:0000313" key="2">
    <source>
        <dbReference type="Proteomes" id="UP000663866"/>
    </source>
</evidence>
<dbReference type="EMBL" id="CAJOBG010001479">
    <property type="protein sequence ID" value="CAF3932876.1"/>
    <property type="molecule type" value="Genomic_DNA"/>
</dbReference>
<dbReference type="Proteomes" id="UP000663866">
    <property type="component" value="Unassembled WGS sequence"/>
</dbReference>
<reference evidence="1" key="1">
    <citation type="submission" date="2021-02" db="EMBL/GenBank/DDBJ databases">
        <authorList>
            <person name="Nowell W R."/>
        </authorList>
    </citation>
    <scope>NUCLEOTIDE SEQUENCE</scope>
</reference>
<sequence>MILLKFDEIKERAHSKEEINENDYDIRRSSFRPSIDHFLTPSQYGKTLNVSNSNVLHLLPIVTPQVPLNIPRPVIMIKLRTTTNIKNPPLTTINLSPTESRPLLLLTKTNDQQQAQTITVPNGHLFTNKQTNVNKTTTYSYSL</sequence>